<evidence type="ECO:0000313" key="2">
    <source>
        <dbReference type="EMBL" id="AYJ80426.1"/>
    </source>
</evidence>
<name>A0AAD0XAS2_9BACT</name>
<evidence type="ECO:0000313" key="3">
    <source>
        <dbReference type="Proteomes" id="UP000273809"/>
    </source>
</evidence>
<dbReference type="AlphaFoldDB" id="A0AAD0XAS2"/>
<keyword evidence="1" id="KW-0732">Signal</keyword>
<dbReference type="KEGG" id="acre:ACRYA_1302"/>
<feature type="chain" id="PRO_5042219178" evidence="1">
    <location>
        <begin position="19"/>
        <end position="59"/>
    </location>
</feature>
<evidence type="ECO:0000256" key="1">
    <source>
        <dbReference type="SAM" id="SignalP"/>
    </source>
</evidence>
<dbReference type="RefSeq" id="WP_105918155.1">
    <property type="nucleotide sequence ID" value="NZ_CP021072.1"/>
</dbReference>
<protein>
    <submittedName>
        <fullName evidence="2">Uncharacterized protein</fullName>
    </submittedName>
</protein>
<gene>
    <name evidence="2" type="ORF">ACRYA_1302</name>
</gene>
<accession>A0AAD0XAS2</accession>
<proteinExistence type="predicted"/>
<dbReference type="Proteomes" id="UP000273809">
    <property type="component" value="Chromosome"/>
</dbReference>
<feature type="signal peptide" evidence="1">
    <location>
        <begin position="1"/>
        <end position="18"/>
    </location>
</feature>
<reference evidence="2 3" key="1">
    <citation type="submission" date="2018-10" db="EMBL/GenBank/DDBJ databases">
        <title>Complete genome sequences of Arcobacter cryaerophilus strains ATCC 43158 and ATCC 49615.</title>
        <authorList>
            <person name="Miller W.G."/>
            <person name="Yee E."/>
            <person name="Bono J.L."/>
        </authorList>
    </citation>
    <scope>NUCLEOTIDE SEQUENCE [LARGE SCALE GENOMIC DNA]</scope>
    <source>
        <strain evidence="2 3">ATCC 43158</strain>
    </source>
</reference>
<organism evidence="2 3">
    <name type="scientific">Aliarcobacter cryaerophilus ATCC 43158</name>
    <dbReference type="NCBI Taxonomy" id="1032070"/>
    <lineage>
        <taxon>Bacteria</taxon>
        <taxon>Pseudomonadati</taxon>
        <taxon>Campylobacterota</taxon>
        <taxon>Epsilonproteobacteria</taxon>
        <taxon>Campylobacterales</taxon>
        <taxon>Arcobacteraceae</taxon>
        <taxon>Aliarcobacter</taxon>
    </lineage>
</organism>
<dbReference type="GeneID" id="56461519"/>
<dbReference type="EMBL" id="CP032823">
    <property type="protein sequence ID" value="AYJ80426.1"/>
    <property type="molecule type" value="Genomic_DNA"/>
</dbReference>
<sequence>MKNSIFLFIFFIVQSLNASLNLNVGGSSSSVNGEKLMKYGVTPDDIKYNDVFNDFSPKR</sequence>